<protein>
    <submittedName>
        <fullName evidence="2">Uncharacterized protein</fullName>
    </submittedName>
</protein>
<feature type="compositionally biased region" description="Low complexity" evidence="1">
    <location>
        <begin position="47"/>
        <end position="63"/>
    </location>
</feature>
<reference evidence="2" key="1">
    <citation type="submission" date="2020-01" db="EMBL/GenBank/DDBJ databases">
        <authorList>
            <consortium name="DOE Joint Genome Institute"/>
            <person name="Haridas S."/>
            <person name="Albert R."/>
            <person name="Binder M."/>
            <person name="Bloem J."/>
            <person name="Labutti K."/>
            <person name="Salamov A."/>
            <person name="Andreopoulos B."/>
            <person name="Baker S.E."/>
            <person name="Barry K."/>
            <person name="Bills G."/>
            <person name="Bluhm B.H."/>
            <person name="Cannon C."/>
            <person name="Castanera R."/>
            <person name="Culley D.E."/>
            <person name="Daum C."/>
            <person name="Ezra D."/>
            <person name="Gonzalez J.B."/>
            <person name="Henrissat B."/>
            <person name="Kuo A."/>
            <person name="Liang C."/>
            <person name="Lipzen A."/>
            <person name="Lutzoni F."/>
            <person name="Magnuson J."/>
            <person name="Mondo S."/>
            <person name="Nolan M."/>
            <person name="Ohm R."/>
            <person name="Pangilinan J."/>
            <person name="Park H.-J."/>
            <person name="Ramirez L."/>
            <person name="Alfaro M."/>
            <person name="Sun H."/>
            <person name="Tritt A."/>
            <person name="Yoshinaga Y."/>
            <person name="Zwiers L.-H."/>
            <person name="Turgeon B.G."/>
            <person name="Goodwin S.B."/>
            <person name="Spatafora J.W."/>
            <person name="Crous P.W."/>
            <person name="Grigoriev I.V."/>
        </authorList>
    </citation>
    <scope>NUCLEOTIDE SEQUENCE</scope>
    <source>
        <strain evidence="2">IPT5</strain>
    </source>
</reference>
<feature type="compositionally biased region" description="Basic residues" evidence="1">
    <location>
        <begin position="30"/>
        <end position="41"/>
    </location>
</feature>
<sequence>MSTANPTPNPKTVRKLHKPPTVSTLYTPHQRPRKRLQKRHTAPPPTTTSLLQTQQQDRKNQTQTTPSTLFLLEYSPHHTPSPSSSSSPSLKPEILGLYSTIDTVTSAAFHHGAYAFSNQGLLDGSEYFTPSGRLKIRACAVHSWGPSVEVREKGVTDKGEVVRLDVPHPGALVASVGLGSGSGYGGEAESGDITSNPRTSRTPEVTAKDGENGKGKGVEVFLALHESTETVFCIGVFTTKALAWGACLKDKAWLAWSDELEDEQQDVREGNCPEVSVRVKGGARQRWYVRGGEVDAHVARIGEEIGEQMDISGGGQGQFEVQVQEGMLVDVAQFGIVRKNVRPMFGRRATDLPPGVRDV</sequence>
<name>A0A6A7B0T6_9PLEO</name>
<accession>A0A6A7B0T6</accession>
<dbReference type="OrthoDB" id="3788651at2759"/>
<keyword evidence="3" id="KW-1185">Reference proteome</keyword>
<organism evidence="2 3">
    <name type="scientific">Plenodomus tracheiphilus IPT5</name>
    <dbReference type="NCBI Taxonomy" id="1408161"/>
    <lineage>
        <taxon>Eukaryota</taxon>
        <taxon>Fungi</taxon>
        <taxon>Dikarya</taxon>
        <taxon>Ascomycota</taxon>
        <taxon>Pezizomycotina</taxon>
        <taxon>Dothideomycetes</taxon>
        <taxon>Pleosporomycetidae</taxon>
        <taxon>Pleosporales</taxon>
        <taxon>Pleosporineae</taxon>
        <taxon>Leptosphaeriaceae</taxon>
        <taxon>Plenodomus</taxon>
    </lineage>
</organism>
<evidence type="ECO:0000313" key="2">
    <source>
        <dbReference type="EMBL" id="KAF2849120.1"/>
    </source>
</evidence>
<feature type="region of interest" description="Disordered" evidence="1">
    <location>
        <begin position="1"/>
        <end position="63"/>
    </location>
</feature>
<gene>
    <name evidence="2" type="ORF">T440DRAFT_469545</name>
</gene>
<evidence type="ECO:0000256" key="1">
    <source>
        <dbReference type="SAM" id="MobiDB-lite"/>
    </source>
</evidence>
<proteinExistence type="predicted"/>
<dbReference type="Proteomes" id="UP000799423">
    <property type="component" value="Unassembled WGS sequence"/>
</dbReference>
<evidence type="ECO:0000313" key="3">
    <source>
        <dbReference type="Proteomes" id="UP000799423"/>
    </source>
</evidence>
<feature type="compositionally biased region" description="Polar residues" evidence="1">
    <location>
        <begin position="192"/>
        <end position="203"/>
    </location>
</feature>
<dbReference type="AlphaFoldDB" id="A0A6A7B0T6"/>
<dbReference type="EMBL" id="MU006313">
    <property type="protein sequence ID" value="KAF2849120.1"/>
    <property type="molecule type" value="Genomic_DNA"/>
</dbReference>
<feature type="region of interest" description="Disordered" evidence="1">
    <location>
        <begin position="184"/>
        <end position="212"/>
    </location>
</feature>